<dbReference type="InterPro" id="IPR050190">
    <property type="entry name" value="UPF0213_domain"/>
</dbReference>
<dbReference type="eggNOG" id="COG2827">
    <property type="taxonomic scope" value="Bacteria"/>
</dbReference>
<comment type="caution">
    <text evidence="3">The sequence shown here is derived from an EMBL/GenBank/DDBJ whole genome shotgun (WGS) entry which is preliminary data.</text>
</comment>
<dbReference type="Pfam" id="PF01541">
    <property type="entry name" value="GIY-YIG"/>
    <property type="match status" value="1"/>
</dbReference>
<reference evidence="3 4" key="1">
    <citation type="submission" date="2014-06" db="EMBL/GenBank/DDBJ databases">
        <title>Draft genome sequence of Bacillus manliponensis JCM 15802 (MCCC 1A00708).</title>
        <authorList>
            <person name="Lai Q."/>
            <person name="Liu Y."/>
            <person name="Shao Z."/>
        </authorList>
    </citation>
    <scope>NUCLEOTIDE SEQUENCE [LARGE SCALE GENOMIC DNA]</scope>
    <source>
        <strain evidence="3 4">JCM 15802</strain>
    </source>
</reference>
<dbReference type="PANTHER" id="PTHR34477:SF1">
    <property type="entry name" value="UPF0213 PROTEIN YHBQ"/>
    <property type="match status" value="1"/>
</dbReference>
<accession>A0A073JTQ4</accession>
<dbReference type="PROSITE" id="PS50164">
    <property type="entry name" value="GIY_YIG"/>
    <property type="match status" value="1"/>
</dbReference>
<feature type="domain" description="GIY-YIG" evidence="2">
    <location>
        <begin position="4"/>
        <end position="79"/>
    </location>
</feature>
<sequence length="96" mass="11623">MEKNNHYFYVVECTDGSYYAGYTNNLEKRIETHNKGKGARYTRARRPVILKYVEMYEDKRIAMQAEYKFKQLKRKQKEEYIQKGDYYVAAKKLSDE</sequence>
<dbReference type="InterPro" id="IPR035901">
    <property type="entry name" value="GIY-YIG_endonuc_sf"/>
</dbReference>
<evidence type="ECO:0000313" key="3">
    <source>
        <dbReference type="EMBL" id="KEK17576.1"/>
    </source>
</evidence>
<protein>
    <recommendedName>
        <fullName evidence="2">GIY-YIG domain-containing protein</fullName>
    </recommendedName>
</protein>
<keyword evidence="4" id="KW-1185">Reference proteome</keyword>
<organism evidence="3 4">
    <name type="scientific">Bacillus manliponensis</name>
    <dbReference type="NCBI Taxonomy" id="574376"/>
    <lineage>
        <taxon>Bacteria</taxon>
        <taxon>Bacillati</taxon>
        <taxon>Bacillota</taxon>
        <taxon>Bacilli</taxon>
        <taxon>Bacillales</taxon>
        <taxon>Bacillaceae</taxon>
        <taxon>Bacillus</taxon>
        <taxon>Bacillus cereus group</taxon>
    </lineage>
</organism>
<evidence type="ECO:0000256" key="1">
    <source>
        <dbReference type="ARBA" id="ARBA00007435"/>
    </source>
</evidence>
<dbReference type="EMBL" id="JOTN01000025">
    <property type="protein sequence ID" value="KEK17576.1"/>
    <property type="molecule type" value="Genomic_DNA"/>
</dbReference>
<dbReference type="PANTHER" id="PTHR34477">
    <property type="entry name" value="UPF0213 PROTEIN YHBQ"/>
    <property type="match status" value="1"/>
</dbReference>
<dbReference type="OrthoDB" id="9807770at2"/>
<comment type="similarity">
    <text evidence="1">Belongs to the UPF0213 family.</text>
</comment>
<dbReference type="SUPFAM" id="SSF82771">
    <property type="entry name" value="GIY-YIG endonuclease"/>
    <property type="match status" value="1"/>
</dbReference>
<dbReference type="Gene3D" id="3.40.1440.10">
    <property type="entry name" value="GIY-YIG endonuclease"/>
    <property type="match status" value="1"/>
</dbReference>
<dbReference type="RefSeq" id="WP_034642867.1">
    <property type="nucleotide sequence ID" value="NZ_CBCSJC010000030.1"/>
</dbReference>
<dbReference type="STRING" id="574376.BAMA_12005"/>
<dbReference type="Proteomes" id="UP000027822">
    <property type="component" value="Unassembled WGS sequence"/>
</dbReference>
<gene>
    <name evidence="3" type="ORF">BAMA_12005</name>
</gene>
<evidence type="ECO:0000259" key="2">
    <source>
        <dbReference type="PROSITE" id="PS50164"/>
    </source>
</evidence>
<dbReference type="CDD" id="cd10456">
    <property type="entry name" value="GIY-YIG_UPF0213"/>
    <property type="match status" value="1"/>
</dbReference>
<evidence type="ECO:0000313" key="4">
    <source>
        <dbReference type="Proteomes" id="UP000027822"/>
    </source>
</evidence>
<dbReference type="AlphaFoldDB" id="A0A073JTQ4"/>
<name>A0A073JTQ4_9BACI</name>
<dbReference type="InterPro" id="IPR000305">
    <property type="entry name" value="GIY-YIG_endonuc"/>
</dbReference>
<proteinExistence type="inferred from homology"/>